<organism evidence="1 2">
    <name type="scientific">Bauhinia variegata</name>
    <name type="common">Purple orchid tree</name>
    <name type="synonym">Phanera variegata</name>
    <dbReference type="NCBI Taxonomy" id="167791"/>
    <lineage>
        <taxon>Eukaryota</taxon>
        <taxon>Viridiplantae</taxon>
        <taxon>Streptophyta</taxon>
        <taxon>Embryophyta</taxon>
        <taxon>Tracheophyta</taxon>
        <taxon>Spermatophyta</taxon>
        <taxon>Magnoliopsida</taxon>
        <taxon>eudicotyledons</taxon>
        <taxon>Gunneridae</taxon>
        <taxon>Pentapetalae</taxon>
        <taxon>rosids</taxon>
        <taxon>fabids</taxon>
        <taxon>Fabales</taxon>
        <taxon>Fabaceae</taxon>
        <taxon>Cercidoideae</taxon>
        <taxon>Cercideae</taxon>
        <taxon>Bauhiniinae</taxon>
        <taxon>Bauhinia</taxon>
    </lineage>
</organism>
<dbReference type="Proteomes" id="UP000828941">
    <property type="component" value="Chromosome 6"/>
</dbReference>
<dbReference type="EMBL" id="CM039431">
    <property type="protein sequence ID" value="KAI4338075.1"/>
    <property type="molecule type" value="Genomic_DNA"/>
</dbReference>
<gene>
    <name evidence="1" type="ORF">L6164_016428</name>
</gene>
<name>A0ACB9NUK9_BAUVA</name>
<sequence>MREEREFYLKFSHLLQSQPNKITLKKITLWHSPYTLFLLFFYQIPSSSHALLLDFLFFFTLFSLPQGTRGSLELSQSDSGSIAENKLASKMVPAAAPAPVVIKENWVSCDLCLKWRLLPLDAKPDQLPENWSCSMLFWVPGMNRCEIPEEETTNVMRDLYQILISEGQSNMQNRKTGSAIGVSSVGAGSCVTHDSNAGLIVQNKLALEMVPTGATAPLVIEENWVSCDHCLKWRLLPLNTKPDQVPKNWSCSMLYWVPGMNRCEIPEEETTNVMRSFYERMDQSDMQNHAAGIATEVSSVDSRPSQKDDSNSVIIAENKLASEVVPAAAAAPLVIEENWVSCDSCLKWRLLPLDKKPDELPEKWLCCMLYWMPGMNRCEIPEEETTNVMRSFYQRILSEHQVFSLALSRCVKFSSLEPDSEELKAELPERLMMAFI</sequence>
<comment type="caution">
    <text evidence="1">The sequence shown here is derived from an EMBL/GenBank/DDBJ whole genome shotgun (WGS) entry which is preliminary data.</text>
</comment>
<evidence type="ECO:0000313" key="2">
    <source>
        <dbReference type="Proteomes" id="UP000828941"/>
    </source>
</evidence>
<accession>A0ACB9NUK9</accession>
<protein>
    <submittedName>
        <fullName evidence="1">Uncharacterized protein</fullName>
    </submittedName>
</protein>
<reference evidence="1 2" key="1">
    <citation type="journal article" date="2022" name="DNA Res.">
        <title>Chromosomal-level genome assembly of the orchid tree Bauhinia variegata (Leguminosae; Cercidoideae) supports the allotetraploid origin hypothesis of Bauhinia.</title>
        <authorList>
            <person name="Zhong Y."/>
            <person name="Chen Y."/>
            <person name="Zheng D."/>
            <person name="Pang J."/>
            <person name="Liu Y."/>
            <person name="Luo S."/>
            <person name="Meng S."/>
            <person name="Qian L."/>
            <person name="Wei D."/>
            <person name="Dai S."/>
            <person name="Zhou R."/>
        </authorList>
    </citation>
    <scope>NUCLEOTIDE SEQUENCE [LARGE SCALE GENOMIC DNA]</scope>
    <source>
        <strain evidence="1">BV-YZ2020</strain>
    </source>
</reference>
<keyword evidence="2" id="KW-1185">Reference proteome</keyword>
<evidence type="ECO:0000313" key="1">
    <source>
        <dbReference type="EMBL" id="KAI4338075.1"/>
    </source>
</evidence>
<proteinExistence type="predicted"/>